<keyword evidence="1" id="KW-0812">Transmembrane</keyword>
<feature type="transmembrane region" description="Helical" evidence="1">
    <location>
        <begin position="31"/>
        <end position="52"/>
    </location>
</feature>
<dbReference type="SUPFAM" id="SSF54001">
    <property type="entry name" value="Cysteine proteinases"/>
    <property type="match status" value="1"/>
</dbReference>
<evidence type="ECO:0000256" key="1">
    <source>
        <dbReference type="SAM" id="Phobius"/>
    </source>
</evidence>
<proteinExistence type="predicted"/>
<name>A0AAV6JZ75_9ERIC</name>
<comment type="caution">
    <text evidence="2">The sequence shown here is derived from an EMBL/GenBank/DDBJ whole genome shotgun (WGS) entry which is preliminary data.</text>
</comment>
<dbReference type="EMBL" id="JACTNZ010000006">
    <property type="protein sequence ID" value="KAG5545432.1"/>
    <property type="molecule type" value="Genomic_DNA"/>
</dbReference>
<reference evidence="2 3" key="1">
    <citation type="submission" date="2020-08" db="EMBL/GenBank/DDBJ databases">
        <title>Plant Genome Project.</title>
        <authorList>
            <person name="Zhang R.-G."/>
        </authorList>
    </citation>
    <scope>NUCLEOTIDE SEQUENCE [LARGE SCALE GENOMIC DNA]</scope>
    <source>
        <strain evidence="2">WSP0</strain>
        <tissue evidence="2">Leaf</tissue>
    </source>
</reference>
<evidence type="ECO:0000313" key="2">
    <source>
        <dbReference type="EMBL" id="KAG5545432.1"/>
    </source>
</evidence>
<dbReference type="AlphaFoldDB" id="A0AAV6JZ75"/>
<sequence>MSLADLTAIPDCRILAPRRIVDQSEQERSLWIFNFFVGCTFHWCFVAVLTLVEVYSGFLLYLMPGCSLEDCLRKFFLAERLENYSCCHCWHGAAAIMYLSSMDENEENSPPPDPNTE</sequence>
<dbReference type="InterPro" id="IPR038765">
    <property type="entry name" value="Papain-like_cys_pep_sf"/>
</dbReference>
<protein>
    <submittedName>
        <fullName evidence="2">Uncharacterized protein</fullName>
    </submittedName>
</protein>
<accession>A0AAV6JZ75</accession>
<evidence type="ECO:0000313" key="3">
    <source>
        <dbReference type="Proteomes" id="UP000823749"/>
    </source>
</evidence>
<organism evidence="2 3">
    <name type="scientific">Rhododendron griersonianum</name>
    <dbReference type="NCBI Taxonomy" id="479676"/>
    <lineage>
        <taxon>Eukaryota</taxon>
        <taxon>Viridiplantae</taxon>
        <taxon>Streptophyta</taxon>
        <taxon>Embryophyta</taxon>
        <taxon>Tracheophyta</taxon>
        <taxon>Spermatophyta</taxon>
        <taxon>Magnoliopsida</taxon>
        <taxon>eudicotyledons</taxon>
        <taxon>Gunneridae</taxon>
        <taxon>Pentapetalae</taxon>
        <taxon>asterids</taxon>
        <taxon>Ericales</taxon>
        <taxon>Ericaceae</taxon>
        <taxon>Ericoideae</taxon>
        <taxon>Rhodoreae</taxon>
        <taxon>Rhododendron</taxon>
    </lineage>
</organism>
<keyword evidence="1" id="KW-0472">Membrane</keyword>
<keyword evidence="3" id="KW-1185">Reference proteome</keyword>
<gene>
    <name evidence="2" type="ORF">RHGRI_017798</name>
</gene>
<dbReference type="Proteomes" id="UP000823749">
    <property type="component" value="Chromosome 6"/>
</dbReference>
<keyword evidence="1" id="KW-1133">Transmembrane helix</keyword>